<protein>
    <recommendedName>
        <fullName evidence="3">BED-type domain-containing protein</fullName>
    </recommendedName>
</protein>
<gene>
    <name evidence="1" type="ORF">CRENBAI_026546</name>
</gene>
<evidence type="ECO:0008006" key="3">
    <source>
        <dbReference type="Google" id="ProtNLM"/>
    </source>
</evidence>
<comment type="caution">
    <text evidence="1">The sequence shown here is derived from an EMBL/GenBank/DDBJ whole genome shotgun (WGS) entry which is preliminary data.</text>
</comment>
<dbReference type="Proteomes" id="UP001311232">
    <property type="component" value="Unassembled WGS sequence"/>
</dbReference>
<proteinExistence type="predicted"/>
<dbReference type="EMBL" id="JAHHUM010002314">
    <property type="protein sequence ID" value="KAK5605124.1"/>
    <property type="molecule type" value="Genomic_DNA"/>
</dbReference>
<evidence type="ECO:0000313" key="2">
    <source>
        <dbReference type="Proteomes" id="UP001311232"/>
    </source>
</evidence>
<dbReference type="AlphaFoldDB" id="A0AAV9R9Q5"/>
<accession>A0AAV9R9Q5</accession>
<evidence type="ECO:0000313" key="1">
    <source>
        <dbReference type="EMBL" id="KAK5605124.1"/>
    </source>
</evidence>
<name>A0AAV9R9Q5_9TELE</name>
<keyword evidence="2" id="KW-1185">Reference proteome</keyword>
<reference evidence="1 2" key="1">
    <citation type="submission" date="2021-06" db="EMBL/GenBank/DDBJ databases">
        <authorList>
            <person name="Palmer J.M."/>
        </authorList>
    </citation>
    <scope>NUCLEOTIDE SEQUENCE [LARGE SCALE GENOMIC DNA]</scope>
    <source>
        <strain evidence="1 2">MEX-2019</strain>
        <tissue evidence="1">Muscle</tissue>
    </source>
</reference>
<organism evidence="1 2">
    <name type="scientific">Crenichthys baileyi</name>
    <name type="common">White River springfish</name>
    <dbReference type="NCBI Taxonomy" id="28760"/>
    <lineage>
        <taxon>Eukaryota</taxon>
        <taxon>Metazoa</taxon>
        <taxon>Chordata</taxon>
        <taxon>Craniata</taxon>
        <taxon>Vertebrata</taxon>
        <taxon>Euteleostomi</taxon>
        <taxon>Actinopterygii</taxon>
        <taxon>Neopterygii</taxon>
        <taxon>Teleostei</taxon>
        <taxon>Neoteleostei</taxon>
        <taxon>Acanthomorphata</taxon>
        <taxon>Ovalentaria</taxon>
        <taxon>Atherinomorphae</taxon>
        <taxon>Cyprinodontiformes</taxon>
        <taxon>Goodeidae</taxon>
        <taxon>Crenichthys</taxon>
    </lineage>
</organism>
<sequence length="117" mass="12606">MNVMKSAAAATVNKAWLHFSKCGADYTQRNICDVKCKASGGNTSDLRKHLVKHQVFLKAEESTIFVSLRSTATTPAFSTVSTSASVSDSSSAASNMGEGKFETIEMLQHKQLDAVFI</sequence>